<feature type="compositionally biased region" description="Acidic residues" evidence="1">
    <location>
        <begin position="119"/>
        <end position="130"/>
    </location>
</feature>
<dbReference type="EMBL" id="JAUEPP010000011">
    <property type="protein sequence ID" value="KAK3334372.1"/>
    <property type="molecule type" value="Genomic_DNA"/>
</dbReference>
<feature type="compositionally biased region" description="Basic and acidic residues" evidence="1">
    <location>
        <begin position="43"/>
        <end position="55"/>
    </location>
</feature>
<name>A0AAE0IZV4_9PEZI</name>
<sequence length="296" mass="33050">MPPRTPNLNIKPIIKMPDQKLPVTPRPKNGGNTRITDYFTSIERTDNGKKSKRELEDEEDDQPTKRLKRSDDGHAGSIQTARYQIKVDTPKTRKPASARLLDDTDGGLRESLVGRWDFLEEETVEDEEQDPIPSNDPSPVPIRTPTHANNPRCRKPASSRLLDDVDGGLSDSLGGRFETPRYQEAVSGGEEETGVEDLTHDTVDDDTEAEIIRMDDSEDDMSSAENCDNEDSEDENKENVPPRVRYRTPSPQRLPPVPEQHHDQNNETRNSTPNGPPSASPFSFLLPSPVVDLPAP</sequence>
<evidence type="ECO:0000313" key="3">
    <source>
        <dbReference type="Proteomes" id="UP001278500"/>
    </source>
</evidence>
<dbReference type="AlphaFoldDB" id="A0AAE0IZV4"/>
<feature type="compositionally biased region" description="Low complexity" evidence="1">
    <location>
        <begin position="280"/>
        <end position="289"/>
    </location>
</feature>
<reference evidence="2" key="1">
    <citation type="journal article" date="2023" name="Mol. Phylogenet. Evol.">
        <title>Genome-scale phylogeny and comparative genomics of the fungal order Sordariales.</title>
        <authorList>
            <person name="Hensen N."/>
            <person name="Bonometti L."/>
            <person name="Westerberg I."/>
            <person name="Brannstrom I.O."/>
            <person name="Guillou S."/>
            <person name="Cros-Aarteil S."/>
            <person name="Calhoun S."/>
            <person name="Haridas S."/>
            <person name="Kuo A."/>
            <person name="Mondo S."/>
            <person name="Pangilinan J."/>
            <person name="Riley R."/>
            <person name="LaButti K."/>
            <person name="Andreopoulos B."/>
            <person name="Lipzen A."/>
            <person name="Chen C."/>
            <person name="Yan M."/>
            <person name="Daum C."/>
            <person name="Ng V."/>
            <person name="Clum A."/>
            <person name="Steindorff A."/>
            <person name="Ohm R.A."/>
            <person name="Martin F."/>
            <person name="Silar P."/>
            <person name="Natvig D.O."/>
            <person name="Lalanne C."/>
            <person name="Gautier V."/>
            <person name="Ament-Velasquez S.L."/>
            <person name="Kruys A."/>
            <person name="Hutchinson M.I."/>
            <person name="Powell A.J."/>
            <person name="Barry K."/>
            <person name="Miller A.N."/>
            <person name="Grigoriev I.V."/>
            <person name="Debuchy R."/>
            <person name="Gladieux P."/>
            <person name="Hiltunen Thoren M."/>
            <person name="Johannesson H."/>
        </authorList>
    </citation>
    <scope>NUCLEOTIDE SEQUENCE</scope>
    <source>
        <strain evidence="2">CBS 560.94</strain>
    </source>
</reference>
<dbReference type="RefSeq" id="XP_062676538.1">
    <property type="nucleotide sequence ID" value="XM_062827884.1"/>
</dbReference>
<evidence type="ECO:0000256" key="1">
    <source>
        <dbReference type="SAM" id="MobiDB-lite"/>
    </source>
</evidence>
<evidence type="ECO:0000313" key="2">
    <source>
        <dbReference type="EMBL" id="KAK3334372.1"/>
    </source>
</evidence>
<feature type="region of interest" description="Disordered" evidence="1">
    <location>
        <begin position="1"/>
        <end position="296"/>
    </location>
</feature>
<feature type="compositionally biased region" description="Polar residues" evidence="1">
    <location>
        <begin position="30"/>
        <end position="39"/>
    </location>
</feature>
<gene>
    <name evidence="2" type="ORF">B0H65DRAFT_504045</name>
</gene>
<feature type="compositionally biased region" description="Low complexity" evidence="1">
    <location>
        <begin position="167"/>
        <end position="176"/>
    </location>
</feature>
<comment type="caution">
    <text evidence="2">The sequence shown here is derived from an EMBL/GenBank/DDBJ whole genome shotgun (WGS) entry which is preliminary data.</text>
</comment>
<dbReference type="Proteomes" id="UP001278500">
    <property type="component" value="Unassembled WGS sequence"/>
</dbReference>
<organism evidence="2 3">
    <name type="scientific">Neurospora tetraspora</name>
    <dbReference type="NCBI Taxonomy" id="94610"/>
    <lineage>
        <taxon>Eukaryota</taxon>
        <taxon>Fungi</taxon>
        <taxon>Dikarya</taxon>
        <taxon>Ascomycota</taxon>
        <taxon>Pezizomycotina</taxon>
        <taxon>Sordariomycetes</taxon>
        <taxon>Sordariomycetidae</taxon>
        <taxon>Sordariales</taxon>
        <taxon>Sordariaceae</taxon>
        <taxon>Neurospora</taxon>
    </lineage>
</organism>
<dbReference type="GeneID" id="87865038"/>
<protein>
    <submittedName>
        <fullName evidence="2">Uncharacterized protein</fullName>
    </submittedName>
</protein>
<accession>A0AAE0IZV4</accession>
<keyword evidence="3" id="KW-1185">Reference proteome</keyword>
<reference evidence="2" key="2">
    <citation type="submission" date="2023-06" db="EMBL/GenBank/DDBJ databases">
        <authorList>
            <consortium name="Lawrence Berkeley National Laboratory"/>
            <person name="Haridas S."/>
            <person name="Hensen N."/>
            <person name="Bonometti L."/>
            <person name="Westerberg I."/>
            <person name="Brannstrom I.O."/>
            <person name="Guillou S."/>
            <person name="Cros-Aarteil S."/>
            <person name="Calhoun S."/>
            <person name="Kuo A."/>
            <person name="Mondo S."/>
            <person name="Pangilinan J."/>
            <person name="Riley R."/>
            <person name="Labutti K."/>
            <person name="Andreopoulos B."/>
            <person name="Lipzen A."/>
            <person name="Chen C."/>
            <person name="Yanf M."/>
            <person name="Daum C."/>
            <person name="Ng V."/>
            <person name="Clum A."/>
            <person name="Steindorff A."/>
            <person name="Ohm R."/>
            <person name="Martin F."/>
            <person name="Silar P."/>
            <person name="Natvig D."/>
            <person name="Lalanne C."/>
            <person name="Gautier V."/>
            <person name="Ament-Velasquez S.L."/>
            <person name="Kruys A."/>
            <person name="Hutchinson M.I."/>
            <person name="Powell A.J."/>
            <person name="Barry K."/>
            <person name="Miller A.N."/>
            <person name="Grigoriev I.V."/>
            <person name="Debuchy R."/>
            <person name="Gladieux P."/>
            <person name="Thoren M.H."/>
            <person name="Johannesson H."/>
        </authorList>
    </citation>
    <scope>NUCLEOTIDE SEQUENCE</scope>
    <source>
        <strain evidence="2">CBS 560.94</strain>
    </source>
</reference>
<feature type="compositionally biased region" description="Acidic residues" evidence="1">
    <location>
        <begin position="216"/>
        <end position="236"/>
    </location>
</feature>
<proteinExistence type="predicted"/>